<dbReference type="RefSeq" id="WP_146165045.1">
    <property type="nucleotide sequence ID" value="NZ_JBHEEX010000001.1"/>
</dbReference>
<feature type="region of interest" description="Disordered" evidence="1">
    <location>
        <begin position="61"/>
        <end position="98"/>
    </location>
</feature>
<keyword evidence="2" id="KW-0540">Nuclease</keyword>
<proteinExistence type="predicted"/>
<dbReference type="AlphaFoldDB" id="A0A2T5BEE8"/>
<dbReference type="SUPFAM" id="SSF50199">
    <property type="entry name" value="Staphylococcal nuclease"/>
    <property type="match status" value="1"/>
</dbReference>
<gene>
    <name evidence="2" type="ORF">C7449_102222</name>
</gene>
<comment type="caution">
    <text evidence="2">The sequence shown here is derived from an EMBL/GenBank/DDBJ whole genome shotgun (WGS) entry which is preliminary data.</text>
</comment>
<dbReference type="Gene3D" id="2.40.50.90">
    <property type="match status" value="1"/>
</dbReference>
<keyword evidence="3" id="KW-1185">Reference proteome</keyword>
<protein>
    <submittedName>
        <fullName evidence="2">Endonuclease YncB(Thermonuclease family)</fullName>
    </submittedName>
</protein>
<reference evidence="2 3" key="1">
    <citation type="submission" date="2018-04" db="EMBL/GenBank/DDBJ databases">
        <title>Genomic Encyclopedia of Type Strains, Phase IV (KMG-IV): sequencing the most valuable type-strain genomes for metagenomic binning, comparative biology and taxonomic classification.</title>
        <authorList>
            <person name="Goeker M."/>
        </authorList>
    </citation>
    <scope>NUCLEOTIDE SEQUENCE [LARGE SCALE GENOMIC DNA]</scope>
    <source>
        <strain evidence="2 3">DSM 7138</strain>
    </source>
</reference>
<evidence type="ECO:0000313" key="3">
    <source>
        <dbReference type="Proteomes" id="UP000241247"/>
    </source>
</evidence>
<evidence type="ECO:0000313" key="2">
    <source>
        <dbReference type="EMBL" id="PTM97352.1"/>
    </source>
</evidence>
<dbReference type="Proteomes" id="UP000241247">
    <property type="component" value="Unassembled WGS sequence"/>
</dbReference>
<accession>A0A2T5BEE8</accession>
<dbReference type="EMBL" id="PZZZ01000002">
    <property type="protein sequence ID" value="PTM97352.1"/>
    <property type="molecule type" value="Genomic_DNA"/>
</dbReference>
<name>A0A2T5BEE8_MYCDI</name>
<evidence type="ECO:0000256" key="1">
    <source>
        <dbReference type="SAM" id="MobiDB-lite"/>
    </source>
</evidence>
<organism evidence="2 3">
    <name type="scientific">Mycoplana dimorpha</name>
    <dbReference type="NCBI Taxonomy" id="28320"/>
    <lineage>
        <taxon>Bacteria</taxon>
        <taxon>Pseudomonadati</taxon>
        <taxon>Pseudomonadota</taxon>
        <taxon>Alphaproteobacteria</taxon>
        <taxon>Hyphomicrobiales</taxon>
        <taxon>Rhizobiaceae</taxon>
        <taxon>Mycoplana</taxon>
    </lineage>
</organism>
<feature type="region of interest" description="Disordered" evidence="1">
    <location>
        <begin position="1"/>
        <end position="20"/>
    </location>
</feature>
<keyword evidence="2" id="KW-0255">Endonuclease</keyword>
<dbReference type="GO" id="GO:0004519">
    <property type="term" value="F:endonuclease activity"/>
    <property type="evidence" value="ECO:0007669"/>
    <property type="project" value="UniProtKB-KW"/>
</dbReference>
<feature type="compositionally biased region" description="Low complexity" evidence="1">
    <location>
        <begin position="61"/>
        <end position="71"/>
    </location>
</feature>
<dbReference type="OrthoDB" id="7469880at2"/>
<dbReference type="InterPro" id="IPR035437">
    <property type="entry name" value="SNase_OB-fold_sf"/>
</dbReference>
<sequence>MAPRKTKRRPSSRTRKPASRRGRMLPWYLLGSALIAAMLGREHLPAMHDWQALWRRGTETKTPVRTPVTTPQRIAAPTPDSRPSETAAAKPGPPASANPGAGGATFFYCGIRQDNCIIDGGNFIYRGEQIRVADIYVPATKEAKCDRERNLGGDAKEALRILLNAGEFELAAWKPIDEDQHGRKLRIVRRNGRSIGDALVAKGLARPWTGERQSWCP</sequence>
<keyword evidence="2" id="KW-0378">Hydrolase</keyword>